<evidence type="ECO:0000313" key="3">
    <source>
        <dbReference type="Proteomes" id="UP000475214"/>
    </source>
</evidence>
<dbReference type="EMBL" id="JAAGOA010000023">
    <property type="protein sequence ID" value="NEE03524.1"/>
    <property type="molecule type" value="Genomic_DNA"/>
</dbReference>
<gene>
    <name evidence="2" type="ORF">G1H10_25490</name>
</gene>
<dbReference type="Pfam" id="PF06439">
    <property type="entry name" value="3keto-disac_hyd"/>
    <property type="match status" value="1"/>
</dbReference>
<comment type="caution">
    <text evidence="2">The sequence shown here is derived from an EMBL/GenBank/DDBJ whole genome shotgun (WGS) entry which is preliminary data.</text>
</comment>
<evidence type="ECO:0000313" key="2">
    <source>
        <dbReference type="EMBL" id="NEE03524.1"/>
    </source>
</evidence>
<dbReference type="AlphaFoldDB" id="A0A6L9SFU9"/>
<dbReference type="Gene3D" id="2.60.120.560">
    <property type="entry name" value="Exo-inulinase, domain 1"/>
    <property type="match status" value="1"/>
</dbReference>
<dbReference type="InterPro" id="IPR010496">
    <property type="entry name" value="AL/BT2_dom"/>
</dbReference>
<keyword evidence="3" id="KW-1185">Reference proteome</keyword>
<protein>
    <submittedName>
        <fullName evidence="2">DUF1080 domain-containing protein</fullName>
    </submittedName>
</protein>
<organism evidence="2 3">
    <name type="scientific">Phytoactinopolyspora halotolerans</name>
    <dbReference type="NCBI Taxonomy" id="1981512"/>
    <lineage>
        <taxon>Bacteria</taxon>
        <taxon>Bacillati</taxon>
        <taxon>Actinomycetota</taxon>
        <taxon>Actinomycetes</taxon>
        <taxon>Jiangellales</taxon>
        <taxon>Jiangellaceae</taxon>
        <taxon>Phytoactinopolyspora</taxon>
    </lineage>
</organism>
<name>A0A6L9SFU9_9ACTN</name>
<accession>A0A6L9SFU9</accession>
<reference evidence="2 3" key="1">
    <citation type="submission" date="2020-02" db="EMBL/GenBank/DDBJ databases">
        <authorList>
            <person name="Li X.-J."/>
            <person name="Han X.-M."/>
        </authorList>
    </citation>
    <scope>NUCLEOTIDE SEQUENCE [LARGE SCALE GENOMIC DNA]</scope>
    <source>
        <strain evidence="2 3">CCTCC AB 2017055</strain>
    </source>
</reference>
<dbReference type="GO" id="GO:0016787">
    <property type="term" value="F:hydrolase activity"/>
    <property type="evidence" value="ECO:0007669"/>
    <property type="project" value="InterPro"/>
</dbReference>
<evidence type="ECO:0000259" key="1">
    <source>
        <dbReference type="Pfam" id="PF06439"/>
    </source>
</evidence>
<feature type="domain" description="3-keto-alpha-glucoside-1,2-lyase/3-keto-2-hydroxy-glucal hydratase" evidence="1">
    <location>
        <begin position="11"/>
        <end position="162"/>
    </location>
</feature>
<proteinExistence type="predicted"/>
<sequence length="165" mass="17892">MAGPGEFELQDDGSIMTRGGMGLLWYPEEFGAYRLVLDWKVAGDDNSGVFVGFPEPGDDPRVAADDGYEVQIDATDEPDRTTGAIYAVQEPDADARDAALNPPGSWNEYEITVHGSVIDVVLNGVTINRFQAPASDADVTPGHVGLQNHGPNDEVYYRDLRIHPC</sequence>
<dbReference type="Proteomes" id="UP000475214">
    <property type="component" value="Unassembled WGS sequence"/>
</dbReference>